<name>A0A085LSW1_9BILA</name>
<dbReference type="Proteomes" id="UP000030764">
    <property type="component" value="Unassembled WGS sequence"/>
</dbReference>
<evidence type="ECO:0000313" key="1">
    <source>
        <dbReference type="EMBL" id="KFD48057.1"/>
    </source>
</evidence>
<organism evidence="1 2">
    <name type="scientific">Trichuris suis</name>
    <name type="common">pig whipworm</name>
    <dbReference type="NCBI Taxonomy" id="68888"/>
    <lineage>
        <taxon>Eukaryota</taxon>
        <taxon>Metazoa</taxon>
        <taxon>Ecdysozoa</taxon>
        <taxon>Nematoda</taxon>
        <taxon>Enoplea</taxon>
        <taxon>Dorylaimia</taxon>
        <taxon>Trichinellida</taxon>
        <taxon>Trichuridae</taxon>
        <taxon>Trichuris</taxon>
    </lineage>
</organism>
<accession>A0A085LSW1</accession>
<dbReference type="AlphaFoldDB" id="A0A085LSW1"/>
<dbReference type="EMBL" id="KL363305">
    <property type="protein sequence ID" value="KFD48057.1"/>
    <property type="molecule type" value="Genomic_DNA"/>
</dbReference>
<gene>
    <name evidence="1" type="ORF">M513_11077</name>
</gene>
<evidence type="ECO:0000313" key="2">
    <source>
        <dbReference type="Proteomes" id="UP000030764"/>
    </source>
</evidence>
<sequence length="154" mass="17502">MAERSKALRSGRSPLLWAWVRIPLLSMIQSRPVLYDVAISAFEERILGRAQAYITGTPQWLEHWSCKPGVESSILSFSPLSLLDWSLPWSHDLTCLVFSEEAPGPVFSVSVIGNEDADRRFLKALQNKNFHGPNFRNDVMHLHAPVRKNNIFNC</sequence>
<reference evidence="1 2" key="1">
    <citation type="journal article" date="2014" name="Nat. Genet.">
        <title>Genome and transcriptome of the porcine whipworm Trichuris suis.</title>
        <authorList>
            <person name="Jex A.R."/>
            <person name="Nejsum P."/>
            <person name="Schwarz E.M."/>
            <person name="Hu L."/>
            <person name="Young N.D."/>
            <person name="Hall R.S."/>
            <person name="Korhonen P.K."/>
            <person name="Liao S."/>
            <person name="Thamsborg S."/>
            <person name="Xia J."/>
            <person name="Xu P."/>
            <person name="Wang S."/>
            <person name="Scheerlinck J.P."/>
            <person name="Hofmann A."/>
            <person name="Sternberg P.W."/>
            <person name="Wang J."/>
            <person name="Gasser R.B."/>
        </authorList>
    </citation>
    <scope>NUCLEOTIDE SEQUENCE [LARGE SCALE GENOMIC DNA]</scope>
    <source>
        <strain evidence="1">DCEP-RM93M</strain>
    </source>
</reference>
<proteinExistence type="predicted"/>
<keyword evidence="2" id="KW-1185">Reference proteome</keyword>
<protein>
    <submittedName>
        <fullName evidence="1">Uncharacterized protein</fullName>
    </submittedName>
</protein>